<evidence type="ECO:0000313" key="5">
    <source>
        <dbReference type="Proteomes" id="UP000199427"/>
    </source>
</evidence>
<feature type="domain" description="Aminotransferase class V" evidence="3">
    <location>
        <begin position="239"/>
        <end position="355"/>
    </location>
</feature>
<dbReference type="Proteomes" id="UP000199427">
    <property type="component" value="Unassembled WGS sequence"/>
</dbReference>
<dbReference type="AlphaFoldDB" id="A0A1H9A4S3"/>
<dbReference type="PIRSF" id="PIRSF005572">
    <property type="entry name" value="NifS"/>
    <property type="match status" value="1"/>
</dbReference>
<organism evidence="4 5">
    <name type="scientific">Piscibacillus halophilus</name>
    <dbReference type="NCBI Taxonomy" id="571933"/>
    <lineage>
        <taxon>Bacteria</taxon>
        <taxon>Bacillati</taxon>
        <taxon>Bacillota</taxon>
        <taxon>Bacilli</taxon>
        <taxon>Bacillales</taxon>
        <taxon>Bacillaceae</taxon>
        <taxon>Piscibacillus</taxon>
    </lineage>
</organism>
<dbReference type="EMBL" id="FOES01000002">
    <property type="protein sequence ID" value="SEP71700.1"/>
    <property type="molecule type" value="Genomic_DNA"/>
</dbReference>
<keyword evidence="2" id="KW-0663">Pyridoxal phosphate</keyword>
<evidence type="ECO:0000256" key="2">
    <source>
        <dbReference type="ARBA" id="ARBA00022898"/>
    </source>
</evidence>
<sequence>MKYFDYAATTPMSDVALETYTTVSRRYFANTNSLHDLGSNAGQLLEQCKFHLAKLMNCKSDQLFFTKGGSEANILGVQTLLKNHLVGKHVIVSMAEHNSIIQTCEYLKQLGYDISYLEFNSTGQVDLLELESYIREDTALVIVQHVNGEIGTIQPIEEIANLCRQHHIFLHMDSVQSFGRMDLSQVTPLVDSISVSSHKIYGPKGMGLLYLKDAQNNGVEALLLRGNTMDLASIASFVTAAYEMIEQMDSEMKRMNELRKIFFHHLVEISDLLTVYENLNGNQIPSIIGMGIHGIEGQWVMLECNRNGFAISTGSACDVKYNKITNTLKALSIPPEKAREFFRISIGKDTSEEDMIELAQFLVKMTLDFKTESGIEIRR</sequence>
<evidence type="ECO:0000256" key="1">
    <source>
        <dbReference type="ARBA" id="ARBA00001933"/>
    </source>
</evidence>
<dbReference type="Gene3D" id="3.90.1150.10">
    <property type="entry name" value="Aspartate Aminotransferase, domain 1"/>
    <property type="match status" value="1"/>
</dbReference>
<dbReference type="GO" id="GO:0003824">
    <property type="term" value="F:catalytic activity"/>
    <property type="evidence" value="ECO:0007669"/>
    <property type="project" value="UniProtKB-ARBA"/>
</dbReference>
<dbReference type="InterPro" id="IPR015422">
    <property type="entry name" value="PyrdxlP-dep_Trfase_small"/>
</dbReference>
<evidence type="ECO:0000259" key="3">
    <source>
        <dbReference type="Pfam" id="PF00266"/>
    </source>
</evidence>
<dbReference type="OrthoDB" id="9808002at2"/>
<comment type="cofactor">
    <cofactor evidence="1">
        <name>pyridoxal 5'-phosphate</name>
        <dbReference type="ChEBI" id="CHEBI:597326"/>
    </cofactor>
</comment>
<dbReference type="Gene3D" id="3.40.640.10">
    <property type="entry name" value="Type I PLP-dependent aspartate aminotransferase-like (Major domain)"/>
    <property type="match status" value="1"/>
</dbReference>
<dbReference type="InterPro" id="IPR015421">
    <property type="entry name" value="PyrdxlP-dep_Trfase_major"/>
</dbReference>
<name>A0A1H9A4S3_9BACI</name>
<reference evidence="4 5" key="1">
    <citation type="submission" date="2016-10" db="EMBL/GenBank/DDBJ databases">
        <authorList>
            <person name="de Groot N.N."/>
        </authorList>
    </citation>
    <scope>NUCLEOTIDE SEQUENCE [LARGE SCALE GENOMIC DNA]</scope>
    <source>
        <strain evidence="4 5">DSM 21633</strain>
    </source>
</reference>
<dbReference type="RefSeq" id="WP_091772339.1">
    <property type="nucleotide sequence ID" value="NZ_FOES01000002.1"/>
</dbReference>
<feature type="domain" description="Aminotransferase class V" evidence="3">
    <location>
        <begin position="3"/>
        <end position="238"/>
    </location>
</feature>
<dbReference type="PANTHER" id="PTHR11601:SF36">
    <property type="entry name" value="CYSTEINE DESULFURASE NIFS-RELATED"/>
    <property type="match status" value="1"/>
</dbReference>
<accession>A0A1H9A4S3</accession>
<dbReference type="PANTHER" id="PTHR11601">
    <property type="entry name" value="CYSTEINE DESULFURYLASE FAMILY MEMBER"/>
    <property type="match status" value="1"/>
</dbReference>
<evidence type="ECO:0000313" key="4">
    <source>
        <dbReference type="EMBL" id="SEP71700.1"/>
    </source>
</evidence>
<gene>
    <name evidence="4" type="ORF">SAMN05216362_102159</name>
</gene>
<dbReference type="SUPFAM" id="SSF53383">
    <property type="entry name" value="PLP-dependent transferases"/>
    <property type="match status" value="1"/>
</dbReference>
<protein>
    <submittedName>
        <fullName evidence="4">Cysteine desulfurase</fullName>
    </submittedName>
</protein>
<dbReference type="Pfam" id="PF00266">
    <property type="entry name" value="Aminotran_5"/>
    <property type="match status" value="2"/>
</dbReference>
<proteinExistence type="predicted"/>
<dbReference type="InterPro" id="IPR000192">
    <property type="entry name" value="Aminotrans_V_dom"/>
</dbReference>
<keyword evidence="5" id="KW-1185">Reference proteome</keyword>
<dbReference type="InterPro" id="IPR016454">
    <property type="entry name" value="Cysteine_dSase"/>
</dbReference>
<dbReference type="STRING" id="571933.SAMN05216362_102159"/>
<dbReference type="InterPro" id="IPR015424">
    <property type="entry name" value="PyrdxlP-dep_Trfase"/>
</dbReference>
<dbReference type="NCBIfam" id="NF002806">
    <property type="entry name" value="PRK02948.1"/>
    <property type="match status" value="1"/>
</dbReference>